<comment type="similarity">
    <text evidence="1 10">Belongs to the GHMP kinase family. IspE subfamily.</text>
</comment>
<dbReference type="KEGG" id="hdh:G5B40_10145"/>
<feature type="domain" description="GHMP kinase C-terminal" evidence="12">
    <location>
        <begin position="204"/>
        <end position="272"/>
    </location>
</feature>
<dbReference type="SUPFAM" id="SSF54211">
    <property type="entry name" value="Ribosomal protein S5 domain 2-like"/>
    <property type="match status" value="1"/>
</dbReference>
<reference evidence="13 14" key="1">
    <citation type="submission" date="2020-02" db="EMBL/GenBank/DDBJ databases">
        <title>complete genome sequence of Rhodobacteraceae bacterium.</title>
        <authorList>
            <person name="Park J."/>
            <person name="Kim Y.-S."/>
            <person name="Kim K.-H."/>
        </authorList>
    </citation>
    <scope>NUCLEOTIDE SEQUENCE [LARGE SCALE GENOMIC DNA]</scope>
    <source>
        <strain evidence="13 14">RR4-56</strain>
    </source>
</reference>
<dbReference type="Pfam" id="PF08544">
    <property type="entry name" value="GHMP_kinases_C"/>
    <property type="match status" value="1"/>
</dbReference>
<comment type="pathway">
    <text evidence="10">Isoprenoid biosynthesis; isopentenyl diphosphate biosynthesis via DXP pathway; isopentenyl diphosphate from 1-deoxy-D-xylulose 5-phosphate: step 3/6.</text>
</comment>
<dbReference type="InterPro" id="IPR006204">
    <property type="entry name" value="GHMP_kinase_N_dom"/>
</dbReference>
<name>A0A7L5BU74_9RHOB</name>
<keyword evidence="4 10" id="KW-0808">Transferase</keyword>
<dbReference type="AlphaFoldDB" id="A0A7L5BU74"/>
<dbReference type="Gene3D" id="3.30.230.10">
    <property type="match status" value="1"/>
</dbReference>
<accession>A0A7L5BU74</accession>
<gene>
    <name evidence="10" type="primary">ispE</name>
    <name evidence="13" type="ORF">G5B40_10145</name>
</gene>
<dbReference type="GO" id="GO:0005524">
    <property type="term" value="F:ATP binding"/>
    <property type="evidence" value="ECO:0007669"/>
    <property type="project" value="UniProtKB-UniRule"/>
</dbReference>
<dbReference type="PIRSF" id="PIRSF010376">
    <property type="entry name" value="IspE"/>
    <property type="match status" value="1"/>
</dbReference>
<protein>
    <recommendedName>
        <fullName evidence="3 10">4-diphosphocytidyl-2-C-methyl-D-erythritol kinase</fullName>
        <shortName evidence="10">CMK</shortName>
        <ecNumber evidence="2 10">2.7.1.148</ecNumber>
    </recommendedName>
    <alternativeName>
        <fullName evidence="9 10">4-(cytidine-5'-diphospho)-2-C-methyl-D-erythritol kinase</fullName>
    </alternativeName>
</protein>
<comment type="function">
    <text evidence="10">Catalyzes the phosphorylation of the position 2 hydroxy group of 4-diphosphocytidyl-2C-methyl-D-erythritol.</text>
</comment>
<evidence type="ECO:0000256" key="2">
    <source>
        <dbReference type="ARBA" id="ARBA00012052"/>
    </source>
</evidence>
<dbReference type="InterPro" id="IPR020568">
    <property type="entry name" value="Ribosomal_Su5_D2-typ_SF"/>
</dbReference>
<organism evidence="13 14">
    <name type="scientific">Pikeienuella piscinae</name>
    <dbReference type="NCBI Taxonomy" id="2748098"/>
    <lineage>
        <taxon>Bacteria</taxon>
        <taxon>Pseudomonadati</taxon>
        <taxon>Pseudomonadota</taxon>
        <taxon>Alphaproteobacteria</taxon>
        <taxon>Rhodobacterales</taxon>
        <taxon>Paracoccaceae</taxon>
        <taxon>Pikeienuella</taxon>
    </lineage>
</organism>
<dbReference type="PANTHER" id="PTHR43527">
    <property type="entry name" value="4-DIPHOSPHOCYTIDYL-2-C-METHYL-D-ERYTHRITOL KINASE, CHLOROPLASTIC"/>
    <property type="match status" value="1"/>
</dbReference>
<dbReference type="Proteomes" id="UP000503336">
    <property type="component" value="Chromosome"/>
</dbReference>
<evidence type="ECO:0000313" key="14">
    <source>
        <dbReference type="Proteomes" id="UP000503336"/>
    </source>
</evidence>
<dbReference type="RefSeq" id="WP_165098142.1">
    <property type="nucleotide sequence ID" value="NZ_CP049056.1"/>
</dbReference>
<comment type="catalytic activity">
    <reaction evidence="10">
        <text>4-CDP-2-C-methyl-D-erythritol + ATP = 4-CDP-2-C-methyl-D-erythritol 2-phosphate + ADP + H(+)</text>
        <dbReference type="Rhea" id="RHEA:18437"/>
        <dbReference type="ChEBI" id="CHEBI:15378"/>
        <dbReference type="ChEBI" id="CHEBI:30616"/>
        <dbReference type="ChEBI" id="CHEBI:57823"/>
        <dbReference type="ChEBI" id="CHEBI:57919"/>
        <dbReference type="ChEBI" id="CHEBI:456216"/>
        <dbReference type="EC" id="2.7.1.148"/>
    </reaction>
</comment>
<dbReference type="InterPro" id="IPR004424">
    <property type="entry name" value="IspE"/>
</dbReference>
<evidence type="ECO:0000256" key="4">
    <source>
        <dbReference type="ARBA" id="ARBA00022679"/>
    </source>
</evidence>
<dbReference type="InterPro" id="IPR036554">
    <property type="entry name" value="GHMP_kinase_C_sf"/>
</dbReference>
<dbReference type="PANTHER" id="PTHR43527:SF2">
    <property type="entry name" value="4-DIPHOSPHOCYTIDYL-2-C-METHYL-D-ERYTHRITOL KINASE, CHLOROPLASTIC"/>
    <property type="match status" value="1"/>
</dbReference>
<dbReference type="NCBIfam" id="NF011202">
    <property type="entry name" value="PRK14608.1"/>
    <property type="match status" value="1"/>
</dbReference>
<feature type="active site" evidence="10">
    <location>
        <position position="14"/>
    </location>
</feature>
<dbReference type="UniPathway" id="UPA00056">
    <property type="reaction ID" value="UER00094"/>
</dbReference>
<evidence type="ECO:0000259" key="12">
    <source>
        <dbReference type="Pfam" id="PF08544"/>
    </source>
</evidence>
<evidence type="ECO:0000256" key="6">
    <source>
        <dbReference type="ARBA" id="ARBA00022777"/>
    </source>
</evidence>
<keyword evidence="14" id="KW-1185">Reference proteome</keyword>
<feature type="active site" evidence="10">
    <location>
        <position position="140"/>
    </location>
</feature>
<evidence type="ECO:0000256" key="8">
    <source>
        <dbReference type="ARBA" id="ARBA00023229"/>
    </source>
</evidence>
<evidence type="ECO:0000313" key="13">
    <source>
        <dbReference type="EMBL" id="QIE55780.1"/>
    </source>
</evidence>
<dbReference type="InterPro" id="IPR014721">
    <property type="entry name" value="Ribsml_uS5_D2-typ_fold_subgr"/>
</dbReference>
<evidence type="ECO:0000256" key="7">
    <source>
        <dbReference type="ARBA" id="ARBA00022840"/>
    </source>
</evidence>
<keyword evidence="8 10" id="KW-0414">Isoprene biosynthesis</keyword>
<dbReference type="Pfam" id="PF00288">
    <property type="entry name" value="GHMP_kinases_N"/>
    <property type="match status" value="1"/>
</dbReference>
<feature type="domain" description="GHMP kinase N-terminal" evidence="11">
    <location>
        <begin position="71"/>
        <end position="145"/>
    </location>
</feature>
<proteinExistence type="inferred from homology"/>
<evidence type="ECO:0000256" key="10">
    <source>
        <dbReference type="HAMAP-Rule" id="MF_00061"/>
    </source>
</evidence>
<evidence type="ECO:0000256" key="3">
    <source>
        <dbReference type="ARBA" id="ARBA00017473"/>
    </source>
</evidence>
<evidence type="ECO:0000256" key="9">
    <source>
        <dbReference type="ARBA" id="ARBA00032554"/>
    </source>
</evidence>
<evidence type="ECO:0000256" key="5">
    <source>
        <dbReference type="ARBA" id="ARBA00022741"/>
    </source>
</evidence>
<dbReference type="SUPFAM" id="SSF55060">
    <property type="entry name" value="GHMP Kinase, C-terminal domain"/>
    <property type="match status" value="1"/>
</dbReference>
<evidence type="ECO:0000256" key="1">
    <source>
        <dbReference type="ARBA" id="ARBA00009684"/>
    </source>
</evidence>
<keyword evidence="7 10" id="KW-0067">ATP-binding</keyword>
<keyword evidence="5 10" id="KW-0547">Nucleotide-binding</keyword>
<keyword evidence="6 10" id="KW-0418">Kinase</keyword>
<dbReference type="GO" id="GO:0050515">
    <property type="term" value="F:4-(cytidine 5'-diphospho)-2-C-methyl-D-erythritol kinase activity"/>
    <property type="evidence" value="ECO:0007669"/>
    <property type="project" value="UniProtKB-UniRule"/>
</dbReference>
<sequence>MTADAGAVEPARAKVNLFLHVVGRRADGYHELESLAVFPGIGDLVRAVPAPRLTLDIEGPFAEGLSAGEDNLVLRAASALGAATPGRPAAALRLVKRLPVAAGLGGGSADSGAVLRVLARIWPDAPVAALPEIAARLGADAPVCLASEPALMAGAGERLTPAPGFRGFWVVLVNPMQPLSTAEVFAGLEQRERPDMTPPPDLADFDALTGWLAGLRNDLEEPARRLRPTIGEALAALSSAPACRLARMSGSGATCFGMFETGAQAAVAAKQIGAARRGWWVVAAPVERWKG</sequence>
<dbReference type="EMBL" id="CP049056">
    <property type="protein sequence ID" value="QIE55780.1"/>
    <property type="molecule type" value="Genomic_DNA"/>
</dbReference>
<dbReference type="GO" id="GO:0016114">
    <property type="term" value="P:terpenoid biosynthetic process"/>
    <property type="evidence" value="ECO:0007669"/>
    <property type="project" value="InterPro"/>
</dbReference>
<dbReference type="Gene3D" id="3.30.70.890">
    <property type="entry name" value="GHMP kinase, C-terminal domain"/>
    <property type="match status" value="1"/>
</dbReference>
<evidence type="ECO:0000259" key="11">
    <source>
        <dbReference type="Pfam" id="PF00288"/>
    </source>
</evidence>
<dbReference type="EC" id="2.7.1.148" evidence="2 10"/>
<feature type="binding site" evidence="10">
    <location>
        <begin position="99"/>
        <end position="109"/>
    </location>
    <ligand>
        <name>ATP</name>
        <dbReference type="ChEBI" id="CHEBI:30616"/>
    </ligand>
</feature>
<dbReference type="GO" id="GO:0019288">
    <property type="term" value="P:isopentenyl diphosphate biosynthetic process, methylerythritol 4-phosphate pathway"/>
    <property type="evidence" value="ECO:0007669"/>
    <property type="project" value="UniProtKB-UniRule"/>
</dbReference>
<dbReference type="InterPro" id="IPR013750">
    <property type="entry name" value="GHMP_kinase_C_dom"/>
</dbReference>
<dbReference type="HAMAP" id="MF_00061">
    <property type="entry name" value="IspE"/>
    <property type="match status" value="1"/>
</dbReference>